<sequence>MFSVLDDLEPVRQAAQKAAEQAIQTLKPVGTAHSRVRIQHTS</sequence>
<name>A0A2Z5QX35_9MICC</name>
<gene>
    <name evidence="1" type="ORF">RA11412_0651</name>
</gene>
<dbReference type="AlphaFoldDB" id="A0A2Z5QX35"/>
<accession>A0A2Z5QX35</accession>
<dbReference type="EMBL" id="AP017895">
    <property type="protein sequence ID" value="BAV86950.1"/>
    <property type="molecule type" value="Genomic_DNA"/>
</dbReference>
<evidence type="ECO:0000313" key="2">
    <source>
        <dbReference type="Proteomes" id="UP000250241"/>
    </source>
</evidence>
<proteinExistence type="predicted"/>
<dbReference type="Proteomes" id="UP000250241">
    <property type="component" value="Chromosome"/>
</dbReference>
<evidence type="ECO:0000313" key="1">
    <source>
        <dbReference type="EMBL" id="BAV86950.1"/>
    </source>
</evidence>
<keyword evidence="2" id="KW-1185">Reference proteome</keyword>
<protein>
    <submittedName>
        <fullName evidence="1">Uncharacterized protein</fullName>
    </submittedName>
</protein>
<organism evidence="1 2">
    <name type="scientific">Rothia aeria</name>
    <dbReference type="NCBI Taxonomy" id="172042"/>
    <lineage>
        <taxon>Bacteria</taxon>
        <taxon>Bacillati</taxon>
        <taxon>Actinomycetota</taxon>
        <taxon>Actinomycetes</taxon>
        <taxon>Micrococcales</taxon>
        <taxon>Micrococcaceae</taxon>
        <taxon>Rothia</taxon>
    </lineage>
</organism>
<reference evidence="1 2" key="1">
    <citation type="submission" date="2016-10" db="EMBL/GenBank/DDBJ databases">
        <title>Genome sequence of Rothia aeria strain JCM11412.</title>
        <authorList>
            <person name="Nambu T."/>
        </authorList>
    </citation>
    <scope>NUCLEOTIDE SEQUENCE [LARGE SCALE GENOMIC DNA]</scope>
    <source>
        <strain evidence="1 2">JCM 11412</strain>
    </source>
</reference>
<dbReference type="KEGG" id="raj:RA11412_0651"/>